<gene>
    <name evidence="2" type="ORF">FOZ62_006731</name>
</gene>
<accession>A0A7J6S6W2</accession>
<comment type="caution">
    <text evidence="2">The sequence shown here is derived from an EMBL/GenBank/DDBJ whole genome shotgun (WGS) entry which is preliminary data.</text>
</comment>
<dbReference type="AlphaFoldDB" id="A0A7J6S6W2"/>
<proteinExistence type="predicted"/>
<organism evidence="2 3">
    <name type="scientific">Perkinsus olseni</name>
    <name type="common">Perkinsus atlanticus</name>
    <dbReference type="NCBI Taxonomy" id="32597"/>
    <lineage>
        <taxon>Eukaryota</taxon>
        <taxon>Sar</taxon>
        <taxon>Alveolata</taxon>
        <taxon>Perkinsozoa</taxon>
        <taxon>Perkinsea</taxon>
        <taxon>Perkinsida</taxon>
        <taxon>Perkinsidae</taxon>
        <taxon>Perkinsus</taxon>
    </lineage>
</organism>
<dbReference type="Proteomes" id="UP000574390">
    <property type="component" value="Unassembled WGS sequence"/>
</dbReference>
<feature type="compositionally biased region" description="Basic and acidic residues" evidence="1">
    <location>
        <begin position="218"/>
        <end position="245"/>
    </location>
</feature>
<sequence length="268" mass="30556">MPFSNYRRPKCGYHSYGPYWNDYHGYGSWYGNHKPNDQNYYNSDNGYYDYDNNYYKDYDTNYYKDYGANYYKDYDNYNTHYKDYYDNRWDDPARRHSYYSGNYHKKYGDDEDGSDWPSTMRDGTVSTSTTTTTTTTTTRATRRYDNSGTALGQVSPPIDGKGDAAKTDNDSETTDDGTPQSEASPDPSTTRSRDNTDTEAALPKDATSKPTMTLALKDPSEARDVKQKAAGTREDNRIAAKDTAADQKPSWARVRPPAKAQPEAPDIL</sequence>
<evidence type="ECO:0000313" key="3">
    <source>
        <dbReference type="Proteomes" id="UP000574390"/>
    </source>
</evidence>
<feature type="compositionally biased region" description="Low complexity" evidence="1">
    <location>
        <begin position="124"/>
        <end position="138"/>
    </location>
</feature>
<dbReference type="EMBL" id="JABANM010017014">
    <property type="protein sequence ID" value="KAF4728501.1"/>
    <property type="molecule type" value="Genomic_DNA"/>
</dbReference>
<feature type="compositionally biased region" description="Polar residues" evidence="1">
    <location>
        <begin position="176"/>
        <end position="190"/>
    </location>
</feature>
<evidence type="ECO:0000256" key="1">
    <source>
        <dbReference type="SAM" id="MobiDB-lite"/>
    </source>
</evidence>
<protein>
    <submittedName>
        <fullName evidence="2">Uncharacterized protein</fullName>
    </submittedName>
</protein>
<evidence type="ECO:0000313" key="2">
    <source>
        <dbReference type="EMBL" id="KAF4728501.1"/>
    </source>
</evidence>
<name>A0A7J6S6W2_PEROL</name>
<reference evidence="2 3" key="1">
    <citation type="submission" date="2020-04" db="EMBL/GenBank/DDBJ databases">
        <title>Perkinsus olseni comparative genomics.</title>
        <authorList>
            <person name="Bogema D.R."/>
        </authorList>
    </citation>
    <scope>NUCLEOTIDE SEQUENCE [LARGE SCALE GENOMIC DNA]</scope>
    <source>
        <strain evidence="2">ATCC PRA-205</strain>
    </source>
</reference>
<feature type="compositionally biased region" description="Basic and acidic residues" evidence="1">
    <location>
        <begin position="160"/>
        <end position="169"/>
    </location>
</feature>
<feature type="region of interest" description="Disordered" evidence="1">
    <location>
        <begin position="101"/>
        <end position="268"/>
    </location>
</feature>